<dbReference type="GO" id="GO:0004497">
    <property type="term" value="F:monooxygenase activity"/>
    <property type="evidence" value="ECO:0007669"/>
    <property type="project" value="UniProtKB-KW"/>
</dbReference>
<keyword evidence="6" id="KW-0503">Monooxygenase</keyword>
<feature type="domain" description="Thioesterase TesA-like" evidence="7">
    <location>
        <begin position="34"/>
        <end position="254"/>
    </location>
</feature>
<comment type="caution">
    <text evidence="8">The sequence shown here is derived from an EMBL/GenBank/DDBJ whole genome shotgun (WGS) entry which is preliminary data.</text>
</comment>
<dbReference type="GO" id="GO:0005506">
    <property type="term" value="F:iron ion binding"/>
    <property type="evidence" value="ECO:0007669"/>
    <property type="project" value="InterPro"/>
</dbReference>
<dbReference type="GO" id="GO:0020037">
    <property type="term" value="F:heme binding"/>
    <property type="evidence" value="ECO:0007669"/>
    <property type="project" value="InterPro"/>
</dbReference>
<dbReference type="PANTHER" id="PTHR46696">
    <property type="entry name" value="P450, PUTATIVE (EUROFUNG)-RELATED"/>
    <property type="match status" value="1"/>
</dbReference>
<proteinExistence type="inferred from homology"/>
<dbReference type="PANTHER" id="PTHR46696:SF6">
    <property type="entry name" value="P450, PUTATIVE (EUROFUNG)-RELATED"/>
    <property type="match status" value="1"/>
</dbReference>
<evidence type="ECO:0000259" key="7">
    <source>
        <dbReference type="SMART" id="SM00824"/>
    </source>
</evidence>
<name>A0A401WF45_STREY</name>
<gene>
    <name evidence="8" type="ORF">GKJPGBOP_07694</name>
</gene>
<evidence type="ECO:0000256" key="2">
    <source>
        <dbReference type="ARBA" id="ARBA00022617"/>
    </source>
</evidence>
<keyword evidence="9" id="KW-1185">Reference proteome</keyword>
<evidence type="ECO:0000256" key="3">
    <source>
        <dbReference type="ARBA" id="ARBA00022723"/>
    </source>
</evidence>
<evidence type="ECO:0000256" key="5">
    <source>
        <dbReference type="ARBA" id="ARBA00023004"/>
    </source>
</evidence>
<dbReference type="InterPro" id="IPR002397">
    <property type="entry name" value="Cyt_P450_B"/>
</dbReference>
<dbReference type="Gene3D" id="3.40.50.1820">
    <property type="entry name" value="alpha/beta hydrolase"/>
    <property type="match status" value="1"/>
</dbReference>
<evidence type="ECO:0000256" key="6">
    <source>
        <dbReference type="ARBA" id="ARBA00023033"/>
    </source>
</evidence>
<sequence>MTGVSAREPAPGRTDASRWLLRRRVLPDPALRLVCFPHAGGAATFFHGWQDRVPHGTEVSAVCYPGRQNRIAEPPLTSMTELADQAHAALRGLLDRPLALFGHSMGAVVAYEVAVRLAERDGVTPAALLVSGHGAPYLCAASAPPDAAADDREIAALAAAADPALRHSPELLDLVMPVLRADHALLRAYRPARTPRLTAPIVAYRGTDDSRATEDDMWSWQAMTRSAFRYRALPGDHFYLTAQEAGLVADVVDACDGGTAEAREGADRDVPLFVRRSPSCPFDPAEEFARLREERPVVRTTLPTGARAWLVTRYADARRVIADQRRFSSRAAVNGPVPPPEPPEGFPPPRPGVFYTYGPEEHARIRRMLTPEFSAQRARALEPRAEALADRHLDAVERAGPPADLIADFALPVPRLLFLELLGVPVEDSGRLHHDLALLHDFRPVHEAQAGAFRRLDVYLRALVEAARAAPGDNVLGHLVTAHGTDLNDDELAGTACQLLLAGYATISGTLGLSLLALIRDPGQAALVRDGRARPAGMAEELIRHLSVVAFGKVFQATQDVTIAGQDVAAGEYVLCSLPSANRDKELADGLDRLDVTREPPPHLALGHGAHHCLGAELARMELRVCVPRVLRRLPGLRLRVPLGDLRFTPLNAAYGVEALPVDW</sequence>
<dbReference type="RefSeq" id="WP_125057916.1">
    <property type="nucleotide sequence ID" value="NZ_BHZD01000001.1"/>
</dbReference>
<comment type="similarity">
    <text evidence="1">Belongs to the cytochrome P450 family.</text>
</comment>
<dbReference type="Pfam" id="PF00067">
    <property type="entry name" value="p450"/>
    <property type="match status" value="1"/>
</dbReference>
<dbReference type="SMART" id="SM00824">
    <property type="entry name" value="PKS_TE"/>
    <property type="match status" value="1"/>
</dbReference>
<reference evidence="8 9" key="1">
    <citation type="submission" date="2018-11" db="EMBL/GenBank/DDBJ databases">
        <title>Whole genome sequence of Streptomyces paromomycinus NBRC 15454(T).</title>
        <authorList>
            <person name="Komaki H."/>
            <person name="Tamura T."/>
        </authorList>
    </citation>
    <scope>NUCLEOTIDE SEQUENCE [LARGE SCALE GENOMIC DNA]</scope>
    <source>
        <strain evidence="8 9">NBRC 15454</strain>
    </source>
</reference>
<dbReference type="InterPro" id="IPR029058">
    <property type="entry name" value="AB_hydrolase_fold"/>
</dbReference>
<dbReference type="Gene3D" id="1.10.630.10">
    <property type="entry name" value="Cytochrome P450"/>
    <property type="match status" value="1"/>
</dbReference>
<dbReference type="InterPro" id="IPR001031">
    <property type="entry name" value="Thioesterase"/>
</dbReference>
<protein>
    <submittedName>
        <fullName evidence="8">Cytochrome P450</fullName>
    </submittedName>
</protein>
<dbReference type="InterPro" id="IPR036396">
    <property type="entry name" value="Cyt_P450_sf"/>
</dbReference>
<organism evidence="8 9">
    <name type="scientific">Streptomyces paromomycinus</name>
    <name type="common">Streptomyces rimosus subsp. paromomycinus</name>
    <dbReference type="NCBI Taxonomy" id="92743"/>
    <lineage>
        <taxon>Bacteria</taxon>
        <taxon>Bacillati</taxon>
        <taxon>Actinomycetota</taxon>
        <taxon>Actinomycetes</taxon>
        <taxon>Kitasatosporales</taxon>
        <taxon>Streptomycetaceae</taxon>
        <taxon>Streptomyces</taxon>
    </lineage>
</organism>
<dbReference type="InterPro" id="IPR001128">
    <property type="entry name" value="Cyt_P450"/>
</dbReference>
<dbReference type="EMBL" id="BHZD01000001">
    <property type="protein sequence ID" value="GCD47900.1"/>
    <property type="molecule type" value="Genomic_DNA"/>
</dbReference>
<dbReference type="Proteomes" id="UP000286746">
    <property type="component" value="Unassembled WGS sequence"/>
</dbReference>
<evidence type="ECO:0000256" key="1">
    <source>
        <dbReference type="ARBA" id="ARBA00010617"/>
    </source>
</evidence>
<dbReference type="FunFam" id="1.10.630.10:FF:000018">
    <property type="entry name" value="Cytochrome P450 monooxygenase"/>
    <property type="match status" value="1"/>
</dbReference>
<evidence type="ECO:0000256" key="4">
    <source>
        <dbReference type="ARBA" id="ARBA00023002"/>
    </source>
</evidence>
<dbReference type="InterPro" id="IPR020802">
    <property type="entry name" value="TesA-like"/>
</dbReference>
<keyword evidence="2" id="KW-0349">Heme</keyword>
<evidence type="ECO:0000313" key="9">
    <source>
        <dbReference type="Proteomes" id="UP000286746"/>
    </source>
</evidence>
<dbReference type="SUPFAM" id="SSF53474">
    <property type="entry name" value="alpha/beta-Hydrolases"/>
    <property type="match status" value="1"/>
</dbReference>
<evidence type="ECO:0000313" key="8">
    <source>
        <dbReference type="EMBL" id="GCD47900.1"/>
    </source>
</evidence>
<accession>A0A401WF45</accession>
<keyword evidence="3" id="KW-0479">Metal-binding</keyword>
<dbReference type="GO" id="GO:0016705">
    <property type="term" value="F:oxidoreductase activity, acting on paired donors, with incorporation or reduction of molecular oxygen"/>
    <property type="evidence" value="ECO:0007669"/>
    <property type="project" value="InterPro"/>
</dbReference>
<dbReference type="AlphaFoldDB" id="A0A401WF45"/>
<dbReference type="SUPFAM" id="SSF48264">
    <property type="entry name" value="Cytochrome P450"/>
    <property type="match status" value="1"/>
</dbReference>
<keyword evidence="5" id="KW-0408">Iron</keyword>
<dbReference type="PRINTS" id="PR00359">
    <property type="entry name" value="BP450"/>
</dbReference>
<keyword evidence="4" id="KW-0560">Oxidoreductase</keyword>
<dbReference type="Pfam" id="PF00975">
    <property type="entry name" value="Thioesterase"/>
    <property type="match status" value="1"/>
</dbReference>